<evidence type="ECO:0000313" key="16">
    <source>
        <dbReference type="Proteomes" id="UP000095284"/>
    </source>
</evidence>
<dbReference type="GO" id="GO:0004674">
    <property type="term" value="F:protein serine/threonine kinase activity"/>
    <property type="evidence" value="ECO:0007669"/>
    <property type="project" value="UniProtKB-KW"/>
</dbReference>
<dbReference type="InterPro" id="IPR050235">
    <property type="entry name" value="CK1_Ser-Thr_kinase"/>
</dbReference>
<dbReference type="InterPro" id="IPR017441">
    <property type="entry name" value="Protein_kinase_ATP_BS"/>
</dbReference>
<accession>A0A1I7S7H6</accession>
<keyword evidence="8" id="KW-0418">Kinase</keyword>
<reference evidence="17" key="1">
    <citation type="submission" date="2016-11" db="UniProtKB">
        <authorList>
            <consortium name="WormBaseParasite"/>
        </authorList>
    </citation>
    <scope>IDENTIFICATION</scope>
</reference>
<keyword evidence="7 12" id="KW-0547">Nucleotide-binding</keyword>
<dbReference type="WBParaSite" id="BXY_0896700.1">
    <property type="protein sequence ID" value="BXY_0896700.1"/>
    <property type="gene ID" value="BXY_0896700"/>
</dbReference>
<dbReference type="Proteomes" id="UP000095284">
    <property type="component" value="Unplaced"/>
</dbReference>
<keyword evidence="6" id="KW-0808">Transferase</keyword>
<evidence type="ECO:0000256" key="13">
    <source>
        <dbReference type="RuleBase" id="RU000304"/>
    </source>
</evidence>
<feature type="domain" description="Protein kinase" evidence="15">
    <location>
        <begin position="28"/>
        <end position="294"/>
    </location>
</feature>
<evidence type="ECO:0000256" key="11">
    <source>
        <dbReference type="ARBA" id="ARBA00048679"/>
    </source>
</evidence>
<dbReference type="Gene3D" id="1.10.510.10">
    <property type="entry name" value="Transferase(Phosphotransferase) domain 1"/>
    <property type="match status" value="1"/>
</dbReference>
<dbReference type="GO" id="GO:0032880">
    <property type="term" value="P:regulation of protein localization"/>
    <property type="evidence" value="ECO:0007669"/>
    <property type="project" value="UniProtKB-ARBA"/>
</dbReference>
<evidence type="ECO:0000256" key="14">
    <source>
        <dbReference type="SAM" id="MobiDB-lite"/>
    </source>
</evidence>
<dbReference type="GO" id="GO:0005524">
    <property type="term" value="F:ATP binding"/>
    <property type="evidence" value="ECO:0007669"/>
    <property type="project" value="UniProtKB-UniRule"/>
</dbReference>
<keyword evidence="9 12" id="KW-0067">ATP-binding</keyword>
<evidence type="ECO:0000256" key="2">
    <source>
        <dbReference type="ARBA" id="ARBA00005926"/>
    </source>
</evidence>
<evidence type="ECO:0000256" key="10">
    <source>
        <dbReference type="ARBA" id="ARBA00047899"/>
    </source>
</evidence>
<evidence type="ECO:0000256" key="4">
    <source>
        <dbReference type="ARBA" id="ARBA00022490"/>
    </source>
</evidence>
<evidence type="ECO:0000256" key="6">
    <source>
        <dbReference type="ARBA" id="ARBA00022679"/>
    </source>
</evidence>
<name>A0A1I7S7H6_BURXY</name>
<evidence type="ECO:0000256" key="3">
    <source>
        <dbReference type="ARBA" id="ARBA00012513"/>
    </source>
</evidence>
<dbReference type="eggNOG" id="KOG1165">
    <property type="taxonomic scope" value="Eukaryota"/>
</dbReference>
<proteinExistence type="inferred from homology"/>
<organism evidence="16 17">
    <name type="scientific">Bursaphelenchus xylophilus</name>
    <name type="common">Pinewood nematode worm</name>
    <name type="synonym">Aphelenchoides xylophilus</name>
    <dbReference type="NCBI Taxonomy" id="6326"/>
    <lineage>
        <taxon>Eukaryota</taxon>
        <taxon>Metazoa</taxon>
        <taxon>Ecdysozoa</taxon>
        <taxon>Nematoda</taxon>
        <taxon>Chromadorea</taxon>
        <taxon>Rhabditida</taxon>
        <taxon>Tylenchina</taxon>
        <taxon>Tylenchomorpha</taxon>
        <taxon>Aphelenchoidea</taxon>
        <taxon>Aphelenchoididae</taxon>
        <taxon>Bursaphelenchus</taxon>
    </lineage>
</organism>
<keyword evidence="5 13" id="KW-0723">Serine/threonine-protein kinase</keyword>
<evidence type="ECO:0000256" key="8">
    <source>
        <dbReference type="ARBA" id="ARBA00022777"/>
    </source>
</evidence>
<dbReference type="SMART" id="SM00220">
    <property type="entry name" value="S_TKc"/>
    <property type="match status" value="1"/>
</dbReference>
<comment type="catalytic activity">
    <reaction evidence="10">
        <text>L-threonyl-[protein] + ATP = O-phospho-L-threonyl-[protein] + ADP + H(+)</text>
        <dbReference type="Rhea" id="RHEA:46608"/>
        <dbReference type="Rhea" id="RHEA-COMP:11060"/>
        <dbReference type="Rhea" id="RHEA-COMP:11605"/>
        <dbReference type="ChEBI" id="CHEBI:15378"/>
        <dbReference type="ChEBI" id="CHEBI:30013"/>
        <dbReference type="ChEBI" id="CHEBI:30616"/>
        <dbReference type="ChEBI" id="CHEBI:61977"/>
        <dbReference type="ChEBI" id="CHEBI:456216"/>
        <dbReference type="EC" id="2.7.11.1"/>
    </reaction>
</comment>
<dbReference type="PANTHER" id="PTHR11909">
    <property type="entry name" value="CASEIN KINASE-RELATED"/>
    <property type="match status" value="1"/>
</dbReference>
<comment type="catalytic activity">
    <reaction evidence="11">
        <text>L-seryl-[protein] + ATP = O-phospho-L-seryl-[protein] + ADP + H(+)</text>
        <dbReference type="Rhea" id="RHEA:17989"/>
        <dbReference type="Rhea" id="RHEA-COMP:9863"/>
        <dbReference type="Rhea" id="RHEA-COMP:11604"/>
        <dbReference type="ChEBI" id="CHEBI:15378"/>
        <dbReference type="ChEBI" id="CHEBI:29999"/>
        <dbReference type="ChEBI" id="CHEBI:30616"/>
        <dbReference type="ChEBI" id="CHEBI:83421"/>
        <dbReference type="ChEBI" id="CHEBI:456216"/>
        <dbReference type="EC" id="2.7.11.1"/>
    </reaction>
</comment>
<comment type="subcellular location">
    <subcellularLocation>
        <location evidence="1">Cytoplasm</location>
    </subcellularLocation>
</comment>
<dbReference type="InterPro" id="IPR008271">
    <property type="entry name" value="Ser/Thr_kinase_AS"/>
</dbReference>
<dbReference type="GO" id="GO:0005737">
    <property type="term" value="C:cytoplasm"/>
    <property type="evidence" value="ECO:0007669"/>
    <property type="project" value="UniProtKB-SubCell"/>
</dbReference>
<dbReference type="EC" id="2.7.11.1" evidence="3"/>
<dbReference type="PROSITE" id="PS00107">
    <property type="entry name" value="PROTEIN_KINASE_ATP"/>
    <property type="match status" value="1"/>
</dbReference>
<dbReference type="InterPro" id="IPR011009">
    <property type="entry name" value="Kinase-like_dom_sf"/>
</dbReference>
<dbReference type="CDD" id="cd14126">
    <property type="entry name" value="STKc_CK1_gamma"/>
    <property type="match status" value="1"/>
</dbReference>
<evidence type="ECO:0000256" key="1">
    <source>
        <dbReference type="ARBA" id="ARBA00004496"/>
    </source>
</evidence>
<dbReference type="PROSITE" id="PS00108">
    <property type="entry name" value="PROTEIN_KINASE_ST"/>
    <property type="match status" value="1"/>
</dbReference>
<dbReference type="PROSITE" id="PS50011">
    <property type="entry name" value="PROTEIN_KINASE_DOM"/>
    <property type="match status" value="1"/>
</dbReference>
<dbReference type="FunFam" id="1.10.510.10:FF:000703">
    <property type="entry name" value="Casein kinase I gamma"/>
    <property type="match status" value="1"/>
</dbReference>
<evidence type="ECO:0000256" key="7">
    <source>
        <dbReference type="ARBA" id="ARBA00022741"/>
    </source>
</evidence>
<dbReference type="GO" id="GO:0071944">
    <property type="term" value="C:cell periphery"/>
    <property type="evidence" value="ECO:0007669"/>
    <property type="project" value="UniProtKB-ARBA"/>
</dbReference>
<dbReference type="Pfam" id="PF00069">
    <property type="entry name" value="Pkinase"/>
    <property type="match status" value="1"/>
</dbReference>
<dbReference type="AlphaFoldDB" id="A0A1I7S7H6"/>
<protein>
    <recommendedName>
        <fullName evidence="3">non-specific serine/threonine protein kinase</fullName>
        <ecNumber evidence="3">2.7.11.1</ecNumber>
    </recommendedName>
</protein>
<evidence type="ECO:0000313" key="17">
    <source>
        <dbReference type="WBParaSite" id="BXY_0896700.1"/>
    </source>
</evidence>
<feature type="region of interest" description="Disordered" evidence="14">
    <location>
        <begin position="319"/>
        <end position="407"/>
    </location>
</feature>
<comment type="similarity">
    <text evidence="2">Belongs to the protein kinase superfamily. CK1 Ser/Thr protein kinase family. Casein kinase I subfamily.</text>
</comment>
<dbReference type="SUPFAM" id="SSF56112">
    <property type="entry name" value="Protein kinase-like (PK-like)"/>
    <property type="match status" value="1"/>
</dbReference>
<sequence length="427" mass="48794">MANPRSGGSFTPSTVSGQSGVLMVGPNFKVGKKIGCGNFGELRLGKNLYNNEHVAIKLEPMKSKAPQLHLEYRFYKLLGLNEGLPQILYFGPCGKYNALVMELLGHSLEDLFDLCDRKFTIKTVCMIAMQLIRRIEYVHSKHLIYRDVKPENFLIGRTSTRKQHILHIIDFGLAKEYIDCDTGKHIAYREHKSLTGTARYMSINTHLGKEQSRRDDLEALGHMFMYFLRGSLPWQGLKADTLKERYQKIGDTKRATLIEVLCEGFPEEFALYLRYARKLDFFETPDYDYCHNLFKIVLERQGHSYDYEFDWVTKLNQASTPSGSLHTGVDASKYNKKAAEDNSRRARAGRHNEEEILKANQGGHSSGAHQGGFGSTQVINSNTGEIGEDSRRQTTQNQEEEDHSEVNSGCCRCCCFRRRRRKVPQQK</sequence>
<dbReference type="InterPro" id="IPR000719">
    <property type="entry name" value="Prot_kinase_dom"/>
</dbReference>
<evidence type="ECO:0000259" key="15">
    <source>
        <dbReference type="PROSITE" id="PS50011"/>
    </source>
</evidence>
<feature type="compositionally biased region" description="Basic and acidic residues" evidence="14">
    <location>
        <begin position="337"/>
        <end position="357"/>
    </location>
</feature>
<evidence type="ECO:0000256" key="9">
    <source>
        <dbReference type="ARBA" id="ARBA00022840"/>
    </source>
</evidence>
<feature type="binding site" evidence="12">
    <location>
        <position position="57"/>
    </location>
    <ligand>
        <name>ATP</name>
        <dbReference type="ChEBI" id="CHEBI:30616"/>
    </ligand>
</feature>
<evidence type="ECO:0000256" key="5">
    <source>
        <dbReference type="ARBA" id="ARBA00022527"/>
    </source>
</evidence>
<evidence type="ECO:0000256" key="12">
    <source>
        <dbReference type="PROSITE-ProRule" id="PRU10141"/>
    </source>
</evidence>
<keyword evidence="4" id="KW-0963">Cytoplasm</keyword>